<protein>
    <submittedName>
        <fullName evidence="1">Uncharacterized protein</fullName>
    </submittedName>
</protein>
<evidence type="ECO:0000313" key="1">
    <source>
        <dbReference type="EMBL" id="GFY28235.1"/>
    </source>
</evidence>
<sequence>MTHRNGLSPDEIANLLRELSENESGGGPAAKQRADVIDNIPVNSERYVATDGTDWIPHNSNVPGIFATRNVLQQSIGPTSFAKLNVNVIFL</sequence>
<reference evidence="1" key="1">
    <citation type="submission" date="2020-08" db="EMBL/GenBank/DDBJ databases">
        <title>Multicomponent nature underlies the extraordinary mechanical properties of spider dragline silk.</title>
        <authorList>
            <person name="Kono N."/>
            <person name="Nakamura H."/>
            <person name="Mori M."/>
            <person name="Yoshida Y."/>
            <person name="Ohtoshi R."/>
            <person name="Malay A.D."/>
            <person name="Moran D.A.P."/>
            <person name="Tomita M."/>
            <person name="Numata K."/>
            <person name="Arakawa K."/>
        </authorList>
    </citation>
    <scope>NUCLEOTIDE SEQUENCE</scope>
</reference>
<gene>
    <name evidence="1" type="ORF">TNCV_4395691</name>
</gene>
<evidence type="ECO:0000313" key="2">
    <source>
        <dbReference type="Proteomes" id="UP000887159"/>
    </source>
</evidence>
<name>A0A8X6W4N8_TRICX</name>
<comment type="caution">
    <text evidence="1">The sequence shown here is derived from an EMBL/GenBank/DDBJ whole genome shotgun (WGS) entry which is preliminary data.</text>
</comment>
<organism evidence="1 2">
    <name type="scientific">Trichonephila clavipes</name>
    <name type="common">Golden silk orbweaver</name>
    <name type="synonym">Nephila clavipes</name>
    <dbReference type="NCBI Taxonomy" id="2585209"/>
    <lineage>
        <taxon>Eukaryota</taxon>
        <taxon>Metazoa</taxon>
        <taxon>Ecdysozoa</taxon>
        <taxon>Arthropoda</taxon>
        <taxon>Chelicerata</taxon>
        <taxon>Arachnida</taxon>
        <taxon>Araneae</taxon>
        <taxon>Araneomorphae</taxon>
        <taxon>Entelegynae</taxon>
        <taxon>Araneoidea</taxon>
        <taxon>Nephilidae</taxon>
        <taxon>Trichonephila</taxon>
    </lineage>
</organism>
<accession>A0A8X6W4N8</accession>
<keyword evidence="2" id="KW-1185">Reference proteome</keyword>
<proteinExistence type="predicted"/>
<dbReference type="EMBL" id="BMAU01021383">
    <property type="protein sequence ID" value="GFY28235.1"/>
    <property type="molecule type" value="Genomic_DNA"/>
</dbReference>
<dbReference type="Proteomes" id="UP000887159">
    <property type="component" value="Unassembled WGS sequence"/>
</dbReference>
<dbReference type="AlphaFoldDB" id="A0A8X6W4N8"/>